<proteinExistence type="predicted"/>
<name>A0A182U9R1_9DIPT</name>
<dbReference type="VEuPathDB" id="VectorBase:AMEC016506"/>
<accession>A0A182U9R1</accession>
<evidence type="ECO:0000313" key="1">
    <source>
        <dbReference type="EnsemblMetazoa" id="AMEC016506-PA"/>
    </source>
</evidence>
<evidence type="ECO:0000313" key="2">
    <source>
        <dbReference type="Proteomes" id="UP000075902"/>
    </source>
</evidence>
<organism evidence="1 2">
    <name type="scientific">Anopheles melas</name>
    <dbReference type="NCBI Taxonomy" id="34690"/>
    <lineage>
        <taxon>Eukaryota</taxon>
        <taxon>Metazoa</taxon>
        <taxon>Ecdysozoa</taxon>
        <taxon>Arthropoda</taxon>
        <taxon>Hexapoda</taxon>
        <taxon>Insecta</taxon>
        <taxon>Pterygota</taxon>
        <taxon>Neoptera</taxon>
        <taxon>Endopterygota</taxon>
        <taxon>Diptera</taxon>
        <taxon>Nematocera</taxon>
        <taxon>Culicoidea</taxon>
        <taxon>Culicidae</taxon>
        <taxon>Anophelinae</taxon>
        <taxon>Anopheles</taxon>
    </lineage>
</organism>
<dbReference type="EnsemblMetazoa" id="AMEC016506-RA">
    <property type="protein sequence ID" value="AMEC016506-PA"/>
    <property type="gene ID" value="AMEC016506"/>
</dbReference>
<reference evidence="2" key="1">
    <citation type="submission" date="2014-01" db="EMBL/GenBank/DDBJ databases">
        <title>The Genome Sequence of Anopheles melas CM1001059_A (V2).</title>
        <authorList>
            <consortium name="The Broad Institute Genomics Platform"/>
            <person name="Neafsey D.E."/>
            <person name="Besansky N."/>
            <person name="Howell P."/>
            <person name="Walton C."/>
            <person name="Young S.K."/>
            <person name="Zeng Q."/>
            <person name="Gargeya S."/>
            <person name="Fitzgerald M."/>
            <person name="Haas B."/>
            <person name="Abouelleil A."/>
            <person name="Allen A.W."/>
            <person name="Alvarado L."/>
            <person name="Arachchi H.M."/>
            <person name="Berlin A.M."/>
            <person name="Chapman S.B."/>
            <person name="Gainer-Dewar J."/>
            <person name="Goldberg J."/>
            <person name="Griggs A."/>
            <person name="Gujja S."/>
            <person name="Hansen M."/>
            <person name="Howarth C."/>
            <person name="Imamovic A."/>
            <person name="Ireland A."/>
            <person name="Larimer J."/>
            <person name="McCowan C."/>
            <person name="Murphy C."/>
            <person name="Pearson M."/>
            <person name="Poon T.W."/>
            <person name="Priest M."/>
            <person name="Roberts A."/>
            <person name="Saif S."/>
            <person name="Shea T."/>
            <person name="Sisk P."/>
            <person name="Sykes S."/>
            <person name="Wortman J."/>
            <person name="Nusbaum C."/>
            <person name="Birren B."/>
        </authorList>
    </citation>
    <scope>NUCLEOTIDE SEQUENCE [LARGE SCALE GENOMIC DNA]</scope>
    <source>
        <strain evidence="2">CM1001059</strain>
    </source>
</reference>
<sequence>MPPCQRAVNSKNPWWNGLPLSHTSSRLPWPFSSQDEDESCSRPGSIGSKLDVSVGYLIFGSYSACWLRRSLVKSIVRKNGCDLISSTFRPIRSSSFLHSRSMMSIASGVRCASTGMRNVCRQFITYAKGKMSRSAFTCATWLRFSTSALRSVFIAYRWLVVSIFFTSVTSPNAPTPIVLIFANIDLSILARFSRIFRISIFVSSGRSSLDISLSSCLMRKLRCEYDFSTFSMCCSMKNLFFRSGIGDWCLILRGLSSPPPPPLPPAPPPAAPPAALTPPLLLAPLVEAFPTALATLLPASAPPPPPPELVRPPLAEVGVVAGDDSAVLLPLGVP</sequence>
<keyword evidence="2" id="KW-1185">Reference proteome</keyword>
<dbReference type="Proteomes" id="UP000075902">
    <property type="component" value="Unassembled WGS sequence"/>
</dbReference>
<protein>
    <submittedName>
        <fullName evidence="1">Uncharacterized protein</fullName>
    </submittedName>
</protein>
<dbReference type="AlphaFoldDB" id="A0A182U9R1"/>
<reference evidence="1" key="2">
    <citation type="submission" date="2020-05" db="UniProtKB">
        <authorList>
            <consortium name="EnsemblMetazoa"/>
        </authorList>
    </citation>
    <scope>IDENTIFICATION</scope>
    <source>
        <strain evidence="1">CM1001059</strain>
    </source>
</reference>